<evidence type="ECO:0000313" key="7">
    <source>
        <dbReference type="EMBL" id="EWT04238.1"/>
    </source>
</evidence>
<keyword evidence="5" id="KW-0812">Transmembrane</keyword>
<proteinExistence type="inferred from homology"/>
<dbReference type="AlphaFoldDB" id="W9GHD4"/>
<dbReference type="SUPFAM" id="SSF53448">
    <property type="entry name" value="Nucleotide-diphospho-sugar transferases"/>
    <property type="match status" value="1"/>
</dbReference>
<gene>
    <name evidence="7" type="ORF">N864_15080</name>
</gene>
<keyword evidence="4" id="KW-0808">Transferase</keyword>
<evidence type="ECO:0000256" key="3">
    <source>
        <dbReference type="ARBA" id="ARBA00022676"/>
    </source>
</evidence>
<dbReference type="PANTHER" id="PTHR43179:SF12">
    <property type="entry name" value="GALACTOFURANOSYLTRANSFERASE GLFT2"/>
    <property type="match status" value="1"/>
</dbReference>
<dbReference type="GO" id="GO:0016787">
    <property type="term" value="F:hydrolase activity"/>
    <property type="evidence" value="ECO:0007669"/>
    <property type="project" value="UniProtKB-KW"/>
</dbReference>
<name>W9GHD4_9MICO</name>
<comment type="caution">
    <text evidence="7">The sequence shown here is derived from an EMBL/GenBank/DDBJ whole genome shotgun (WGS) entry which is preliminary data.</text>
</comment>
<evidence type="ECO:0000256" key="2">
    <source>
        <dbReference type="ARBA" id="ARBA00006739"/>
    </source>
</evidence>
<dbReference type="InterPro" id="IPR001173">
    <property type="entry name" value="Glyco_trans_2-like"/>
</dbReference>
<feature type="domain" description="Glycosyltransferase 2-like" evidence="6">
    <location>
        <begin position="22"/>
        <end position="119"/>
    </location>
</feature>
<feature type="transmembrane region" description="Helical" evidence="5">
    <location>
        <begin position="257"/>
        <end position="279"/>
    </location>
</feature>
<dbReference type="RefSeq" id="WP_240474421.1">
    <property type="nucleotide sequence ID" value="NZ_AWQS01000292.1"/>
</dbReference>
<accession>W9GHD4</accession>
<evidence type="ECO:0000256" key="4">
    <source>
        <dbReference type="ARBA" id="ARBA00022679"/>
    </source>
</evidence>
<comment type="pathway">
    <text evidence="1">Cell wall biogenesis; cell wall polysaccharide biosynthesis.</text>
</comment>
<dbReference type="InterPro" id="IPR029044">
    <property type="entry name" value="Nucleotide-diphossugar_trans"/>
</dbReference>
<evidence type="ECO:0000313" key="8">
    <source>
        <dbReference type="Proteomes" id="UP000019494"/>
    </source>
</evidence>
<dbReference type="PANTHER" id="PTHR43179">
    <property type="entry name" value="RHAMNOSYLTRANSFERASE WBBL"/>
    <property type="match status" value="1"/>
</dbReference>
<feature type="non-terminal residue" evidence="7">
    <location>
        <position position="288"/>
    </location>
</feature>
<comment type="similarity">
    <text evidence="2">Belongs to the glycosyltransferase 2 family.</text>
</comment>
<evidence type="ECO:0000256" key="5">
    <source>
        <dbReference type="SAM" id="Phobius"/>
    </source>
</evidence>
<keyword evidence="5" id="KW-0472">Membrane</keyword>
<evidence type="ECO:0000256" key="1">
    <source>
        <dbReference type="ARBA" id="ARBA00004776"/>
    </source>
</evidence>
<keyword evidence="5" id="KW-1133">Transmembrane helix</keyword>
<keyword evidence="8" id="KW-1185">Reference proteome</keyword>
<sequence>MATHETHVPPGSPAGGSLDYAIVIPTVGRPSLHELLGDLAAQTGPRPREVVIVDDRRDPTPPIEPGESVRRWAPVRVAAGLGRGPAAARNLGADLVTAQWVAFLDDDVRVGPEWAKQLRDDLAGLSGTVAASQARLTVPLPADRAPTDWERSTAALEHSHWITADMAFRRAALLAVDGFDERFPRAYREDADLALRLRRAGWELVRGQRRVTHPVRPATRGTSLRVQRGNADDALMRRLHGPEWRTAAQAGRGRFRWHAATVAAALTALGAGTAALLLARRPRASVGG</sequence>
<dbReference type="Pfam" id="PF00535">
    <property type="entry name" value="Glycos_transf_2"/>
    <property type="match status" value="1"/>
</dbReference>
<keyword evidence="3" id="KW-0328">Glycosyltransferase</keyword>
<reference evidence="8" key="1">
    <citation type="submission" date="2013-08" db="EMBL/GenBank/DDBJ databases">
        <title>Intrasporangium oryzae NRRL B-24470.</title>
        <authorList>
            <person name="Liu H."/>
            <person name="Wang G."/>
        </authorList>
    </citation>
    <scope>NUCLEOTIDE SEQUENCE [LARGE SCALE GENOMIC DNA]</scope>
    <source>
        <strain evidence="8">Q5-1</strain>
    </source>
</reference>
<protein>
    <submittedName>
        <fullName evidence="7">HAD family hydrolase</fullName>
    </submittedName>
</protein>
<dbReference type="Proteomes" id="UP000019494">
    <property type="component" value="Unassembled WGS sequence"/>
</dbReference>
<dbReference type="Gene3D" id="3.90.550.10">
    <property type="entry name" value="Spore Coat Polysaccharide Biosynthesis Protein SpsA, Chain A"/>
    <property type="match status" value="1"/>
</dbReference>
<evidence type="ECO:0000259" key="6">
    <source>
        <dbReference type="Pfam" id="PF00535"/>
    </source>
</evidence>
<keyword evidence="7" id="KW-0378">Hydrolase</keyword>
<dbReference type="EMBL" id="AWQS01000292">
    <property type="protein sequence ID" value="EWT04238.1"/>
    <property type="molecule type" value="Genomic_DNA"/>
</dbReference>
<organism evidence="7 8">
    <name type="scientific">Intrasporangium chromatireducens Q5-1</name>
    <dbReference type="NCBI Taxonomy" id="584657"/>
    <lineage>
        <taxon>Bacteria</taxon>
        <taxon>Bacillati</taxon>
        <taxon>Actinomycetota</taxon>
        <taxon>Actinomycetes</taxon>
        <taxon>Micrococcales</taxon>
        <taxon>Intrasporangiaceae</taxon>
        <taxon>Intrasporangium</taxon>
    </lineage>
</organism>
<dbReference type="GO" id="GO:0016757">
    <property type="term" value="F:glycosyltransferase activity"/>
    <property type="evidence" value="ECO:0007669"/>
    <property type="project" value="UniProtKB-KW"/>
</dbReference>